<feature type="compositionally biased region" description="Low complexity" evidence="1">
    <location>
        <begin position="65"/>
        <end position="77"/>
    </location>
</feature>
<evidence type="ECO:0000313" key="3">
    <source>
        <dbReference type="EMBL" id="KAJ7391394.1"/>
    </source>
</evidence>
<dbReference type="EC" id="2.4.2.30" evidence="3"/>
<feature type="compositionally biased region" description="Polar residues" evidence="1">
    <location>
        <begin position="14"/>
        <end position="23"/>
    </location>
</feature>
<feature type="region of interest" description="Disordered" evidence="1">
    <location>
        <begin position="236"/>
        <end position="257"/>
    </location>
</feature>
<sequence>MQQSLMSTAPPPQSLATAASTEAVSKAAVPSLDETSGFSLRNKISGGGGWGVEEKERVGFHESHSPSFSSQSPQAAFGTPAPVGGFSFTSTSGQATLGFGSGSLFSQSKQPELKDAAPPSTGVSSGFGGLLKAAAPSSTGVSFGSGCLAAAPSSTGVSFGSGLFGQSKQTGLKDAAPPSTGVSSVFGGLLKAAAPSSTGVSFGSGLFGQSKQTGLKDAAPPSTGVSFGSGSLFGQSKQTGLKDAAPPSTGVSFGSGSLFGQSKQTGLKDAPFRFAQPPKPTAKQAAPWKGMENVPFRQSGSFGSAPQVGGGWGLFSRSSLSTVPPPLTSERPALAQRSEYSAPAPLITDKAPKRVSSFSVSDQLQEEILTERLTVAEAVEEAEHMKPIPLPRTYRQKAIPASKTKDNRDLFKQTPEGFWNVDDLPVIGINTGSFIELLESAGARSLGPKTFEAVQRLLATLMMLAFIKLRLCVEFPLTLPPGQAFEVNVDGLVGEPYSKDITRALKWIKIQERTIPLLYSRLEFGANWEAATQTIVQKMNI</sequence>
<dbReference type="InterPro" id="IPR031273">
    <property type="entry name" value="PARP4"/>
</dbReference>
<proteinExistence type="predicted"/>
<dbReference type="PANTHER" id="PTHR46530">
    <property type="entry name" value="PROTEIN MONO-ADP-RIBOSYLTRANSFERASE PARP4"/>
    <property type="match status" value="1"/>
</dbReference>
<feature type="region of interest" description="Disordered" evidence="1">
    <location>
        <begin position="1"/>
        <end position="83"/>
    </location>
</feature>
<dbReference type="GO" id="GO:0003950">
    <property type="term" value="F:NAD+ poly-ADP-ribosyltransferase activity"/>
    <property type="evidence" value="ECO:0007669"/>
    <property type="project" value="UniProtKB-EC"/>
</dbReference>
<dbReference type="EMBL" id="MU825406">
    <property type="protein sequence ID" value="KAJ7391394.1"/>
    <property type="molecule type" value="Genomic_DNA"/>
</dbReference>
<accession>A0A9X0DAY8</accession>
<evidence type="ECO:0000256" key="1">
    <source>
        <dbReference type="SAM" id="MobiDB-lite"/>
    </source>
</evidence>
<feature type="domain" description="PARP4 MVP-ID C-terminal" evidence="2">
    <location>
        <begin position="413"/>
        <end position="536"/>
    </location>
</feature>
<gene>
    <name evidence="3" type="primary">PARP4_3</name>
    <name evidence="3" type="ORF">OS493_018437</name>
</gene>
<protein>
    <submittedName>
        <fullName evidence="3">Protein mono-ADP-ribosyltransferase parp4</fullName>
        <ecNumber evidence="3">2.4.2.30</ecNumber>
    </submittedName>
</protein>
<reference evidence="3" key="1">
    <citation type="submission" date="2023-01" db="EMBL/GenBank/DDBJ databases">
        <title>Genome assembly of the deep-sea coral Lophelia pertusa.</title>
        <authorList>
            <person name="Herrera S."/>
            <person name="Cordes E."/>
        </authorList>
    </citation>
    <scope>NUCLEOTIDE SEQUENCE</scope>
    <source>
        <strain evidence="3">USNM1676648</strain>
        <tissue evidence="3">Polyp</tissue>
    </source>
</reference>
<dbReference type="PANTHER" id="PTHR46530:SF1">
    <property type="entry name" value="PROTEIN MONO-ADP-RIBOSYLTRANSFERASE PARP4"/>
    <property type="match status" value="1"/>
</dbReference>
<dbReference type="AlphaFoldDB" id="A0A9X0DAY8"/>
<dbReference type="OrthoDB" id="5990634at2759"/>
<keyword evidence="3" id="KW-0328">Glycosyltransferase</keyword>
<name>A0A9X0DAY8_9CNID</name>
<organism evidence="3 4">
    <name type="scientific">Desmophyllum pertusum</name>
    <dbReference type="NCBI Taxonomy" id="174260"/>
    <lineage>
        <taxon>Eukaryota</taxon>
        <taxon>Metazoa</taxon>
        <taxon>Cnidaria</taxon>
        <taxon>Anthozoa</taxon>
        <taxon>Hexacorallia</taxon>
        <taxon>Scleractinia</taxon>
        <taxon>Caryophylliina</taxon>
        <taxon>Caryophylliidae</taxon>
        <taxon>Desmophyllum</taxon>
    </lineage>
</organism>
<feature type="compositionally biased region" description="Basic and acidic residues" evidence="1">
    <location>
        <begin position="52"/>
        <end position="64"/>
    </location>
</feature>
<dbReference type="Pfam" id="PF26156">
    <property type="entry name" value="PARP4_MVP-ID"/>
    <property type="match status" value="1"/>
</dbReference>
<keyword evidence="3" id="KW-0808">Transferase</keyword>
<comment type="caution">
    <text evidence="3">The sequence shown here is derived from an EMBL/GenBank/DDBJ whole genome shotgun (WGS) entry which is preliminary data.</text>
</comment>
<dbReference type="GO" id="GO:0005737">
    <property type="term" value="C:cytoplasm"/>
    <property type="evidence" value="ECO:0007669"/>
    <property type="project" value="TreeGrafter"/>
</dbReference>
<keyword evidence="4" id="KW-1185">Reference proteome</keyword>
<evidence type="ECO:0000259" key="2">
    <source>
        <dbReference type="Pfam" id="PF26156"/>
    </source>
</evidence>
<evidence type="ECO:0000313" key="4">
    <source>
        <dbReference type="Proteomes" id="UP001163046"/>
    </source>
</evidence>
<dbReference type="InterPro" id="IPR058904">
    <property type="entry name" value="PARP4_MVP-ID"/>
</dbReference>
<dbReference type="Proteomes" id="UP001163046">
    <property type="component" value="Unassembled WGS sequence"/>
</dbReference>